<dbReference type="InterPro" id="IPR036770">
    <property type="entry name" value="Ankyrin_rpt-contain_sf"/>
</dbReference>
<dbReference type="AlphaFoldDB" id="A0AAD3DZB3"/>
<gene>
    <name evidence="5" type="ORF">Agub_g13054</name>
</gene>
<feature type="repeat" description="ANK" evidence="3">
    <location>
        <begin position="589"/>
        <end position="621"/>
    </location>
</feature>
<keyword evidence="2 3" id="KW-0040">ANK repeat</keyword>
<feature type="compositionally biased region" description="Low complexity" evidence="4">
    <location>
        <begin position="308"/>
        <end position="341"/>
    </location>
</feature>
<keyword evidence="6" id="KW-1185">Reference proteome</keyword>
<evidence type="ECO:0000256" key="4">
    <source>
        <dbReference type="SAM" id="MobiDB-lite"/>
    </source>
</evidence>
<feature type="region of interest" description="Disordered" evidence="4">
    <location>
        <begin position="520"/>
        <end position="545"/>
    </location>
</feature>
<dbReference type="SUPFAM" id="SSF48403">
    <property type="entry name" value="Ankyrin repeat"/>
    <property type="match status" value="2"/>
</dbReference>
<keyword evidence="1" id="KW-0677">Repeat</keyword>
<dbReference type="PROSITE" id="PS50297">
    <property type="entry name" value="ANK_REP_REGION"/>
    <property type="match status" value="2"/>
</dbReference>
<dbReference type="Proteomes" id="UP001054857">
    <property type="component" value="Unassembled WGS sequence"/>
</dbReference>
<dbReference type="SUPFAM" id="SSF81383">
    <property type="entry name" value="F-box domain"/>
    <property type="match status" value="1"/>
</dbReference>
<dbReference type="PROSITE" id="PS50088">
    <property type="entry name" value="ANK_REPEAT"/>
    <property type="match status" value="2"/>
</dbReference>
<protein>
    <submittedName>
        <fullName evidence="5">Uncharacterized protein</fullName>
    </submittedName>
</protein>
<feature type="compositionally biased region" description="Low complexity" evidence="4">
    <location>
        <begin position="523"/>
        <end position="541"/>
    </location>
</feature>
<comment type="caution">
    <text evidence="5">The sequence shown here is derived from an EMBL/GenBank/DDBJ whole genome shotgun (WGS) entry which is preliminary data.</text>
</comment>
<name>A0AAD3DZB3_9CHLO</name>
<dbReference type="EMBL" id="BMAR01000041">
    <property type="protein sequence ID" value="GFR50789.1"/>
    <property type="molecule type" value="Genomic_DNA"/>
</dbReference>
<organism evidence="5 6">
    <name type="scientific">Astrephomene gubernaculifera</name>
    <dbReference type="NCBI Taxonomy" id="47775"/>
    <lineage>
        <taxon>Eukaryota</taxon>
        <taxon>Viridiplantae</taxon>
        <taxon>Chlorophyta</taxon>
        <taxon>core chlorophytes</taxon>
        <taxon>Chlorophyceae</taxon>
        <taxon>CS clade</taxon>
        <taxon>Chlamydomonadales</taxon>
        <taxon>Astrephomenaceae</taxon>
        <taxon>Astrephomene</taxon>
    </lineage>
</organism>
<dbReference type="Pfam" id="PF00023">
    <property type="entry name" value="Ank"/>
    <property type="match status" value="1"/>
</dbReference>
<dbReference type="Gene3D" id="1.25.40.20">
    <property type="entry name" value="Ankyrin repeat-containing domain"/>
    <property type="match status" value="3"/>
</dbReference>
<feature type="region of interest" description="Disordered" evidence="4">
    <location>
        <begin position="566"/>
        <end position="588"/>
    </location>
</feature>
<reference evidence="5 6" key="1">
    <citation type="journal article" date="2021" name="Sci. Rep.">
        <title>Genome sequencing of the multicellular alga Astrephomene provides insights into convergent evolution of germ-soma differentiation.</title>
        <authorList>
            <person name="Yamashita S."/>
            <person name="Yamamoto K."/>
            <person name="Matsuzaki R."/>
            <person name="Suzuki S."/>
            <person name="Yamaguchi H."/>
            <person name="Hirooka S."/>
            <person name="Minakuchi Y."/>
            <person name="Miyagishima S."/>
            <person name="Kawachi M."/>
            <person name="Toyoda A."/>
            <person name="Nozaki H."/>
        </authorList>
    </citation>
    <scope>NUCLEOTIDE SEQUENCE [LARGE SCALE GENOMIC DNA]</scope>
    <source>
        <strain evidence="5 6">NIES-4017</strain>
    </source>
</reference>
<evidence type="ECO:0000313" key="6">
    <source>
        <dbReference type="Proteomes" id="UP001054857"/>
    </source>
</evidence>
<feature type="region of interest" description="Disordered" evidence="4">
    <location>
        <begin position="291"/>
        <end position="351"/>
    </location>
</feature>
<evidence type="ECO:0000256" key="3">
    <source>
        <dbReference type="PROSITE-ProRule" id="PRU00023"/>
    </source>
</evidence>
<sequence>MTQDCRRRPAMLLGPGHHVFLGNHSSHCVSLYGATDRRSRPTPSVCNEADSRDPCTKYHIFSKLPTEVWLLILAWAGLRSSAVAASCCSSFRALHRTITATPEYLTRALLADYGPSGAPAHIYINPSQHAVRHAVSTDHAVTTAIQELLLLSGSTHAATALSTVTSLSESLLPSIFNSNANSNLVFKASIAASRTIFRPHACNLLQAAAAAGHLRVVAAALCLGARPHEGALVAASRFGRCPVIQLLLAAGADPDAAEPFGPCALLEASRNGHHEAVQLLLDAGAKVEGVDASSTPRVGRAGGGSGGSHQAAAAPQQLLPLPSTPAAGAGPLQQQQQQPATHQHHLPPSPFIWPWTDFGSVSVGGSAAAAAAAGGAGELGGRSEGAGTSSMTEVGLSNAARDIPQQQHRRRRSSITDLYGGFSGSFPSGFFSQGGAGGNYPGSTGAFAQQVPAASALSLPMSQLNSAATLLGMSPSAGGVKDEPVPCSPAHSRPLPSTLRTLGTPVASDPRVMWRQQPQQLMSPAISAASTPATRGAAGPPRQLPLLPPLPSLSVPLPPLLLPPPPLLLSRRGQPANRQRRASLSASATTTTPLMAACAAGHATTVATLVKRGAQIDVTHGSELLVAAHPRVVESLLSAAPSLSAHLGTALVAAAGANRPDVVSELLRHGADPMFDNCMALSEAAYQGHRTIAELLLQAAGPRLRNSSALTAAAVLARRWGRTEVAALLESFA</sequence>
<dbReference type="Pfam" id="PF12796">
    <property type="entry name" value="Ank_2"/>
    <property type="match status" value="2"/>
</dbReference>
<dbReference type="InterPro" id="IPR036047">
    <property type="entry name" value="F-box-like_dom_sf"/>
</dbReference>
<evidence type="ECO:0000256" key="2">
    <source>
        <dbReference type="ARBA" id="ARBA00023043"/>
    </source>
</evidence>
<dbReference type="SMART" id="SM00248">
    <property type="entry name" value="ANK"/>
    <property type="match status" value="6"/>
</dbReference>
<evidence type="ECO:0000256" key="1">
    <source>
        <dbReference type="ARBA" id="ARBA00022737"/>
    </source>
</evidence>
<evidence type="ECO:0000313" key="5">
    <source>
        <dbReference type="EMBL" id="GFR50789.1"/>
    </source>
</evidence>
<accession>A0AAD3DZB3</accession>
<feature type="region of interest" description="Disordered" evidence="4">
    <location>
        <begin position="479"/>
        <end position="507"/>
    </location>
</feature>
<dbReference type="PANTHER" id="PTHR24126">
    <property type="entry name" value="ANKYRIN REPEAT, PH AND SEC7 DOMAIN CONTAINING PROTEIN SECG-RELATED"/>
    <property type="match status" value="1"/>
</dbReference>
<proteinExistence type="predicted"/>
<feature type="repeat" description="ANK" evidence="3">
    <location>
        <begin position="260"/>
        <end position="292"/>
    </location>
</feature>
<dbReference type="InterPro" id="IPR002110">
    <property type="entry name" value="Ankyrin_rpt"/>
</dbReference>
<dbReference type="PANTHER" id="PTHR24126:SF14">
    <property type="entry name" value="ANK_REP_REGION DOMAIN-CONTAINING PROTEIN"/>
    <property type="match status" value="1"/>
</dbReference>